<proteinExistence type="predicted"/>
<dbReference type="SUPFAM" id="SSF56219">
    <property type="entry name" value="DNase I-like"/>
    <property type="match status" value="1"/>
</dbReference>
<dbReference type="AlphaFoldDB" id="A0A2I1H643"/>
<evidence type="ECO:0000313" key="1">
    <source>
        <dbReference type="EMBL" id="PKY54348.1"/>
    </source>
</evidence>
<dbReference type="Gene3D" id="3.60.10.10">
    <property type="entry name" value="Endonuclease/exonuclease/phosphatase"/>
    <property type="match status" value="1"/>
</dbReference>
<protein>
    <recommendedName>
        <fullName evidence="3">DNase I-like protein</fullName>
    </recommendedName>
</protein>
<dbReference type="InterPro" id="IPR036691">
    <property type="entry name" value="Endo/exonu/phosph_ase_sf"/>
</dbReference>
<evidence type="ECO:0008006" key="3">
    <source>
        <dbReference type="Google" id="ProtNLM"/>
    </source>
</evidence>
<dbReference type="EMBL" id="LLXI01001587">
    <property type="protein sequence ID" value="PKY54348.1"/>
    <property type="molecule type" value="Genomic_DNA"/>
</dbReference>
<dbReference type="VEuPathDB" id="FungiDB:RhiirFUN_002267"/>
<sequence length="433" mass="49677">MEYFITDHEYRIKELESMMNYEGGPDTDFDPSYSPPSHIHDSGWDYHHNENNNDTNNMVSPPGHYNSAPSLMDVSPDTSFSTLDPNSVLSRRHVPLPTRMDLGKSSDDSSILRQEIFWSPSFTFPFPNHVFDISPDQFTRKLNFSNILHIGTFNVQSIVHPAKQLNLFSLLLSHQLHRIILTETNLQSPTYKYVCEPYISQYNYQKWFSFSSSINHHAGISIILHSSLAVYVIKKRFYKDRLISILLQLPGRQDTLIIGAYIPPSNSSNSKLISDCHSTLISWITAARSAGTHVLIGGDLNAEFDLYLKRISNPTISSPYNPLFQYLHSHLFDDFKLSRYHIKYHDEVPISVFRGPALSYLKQRLRYRTEHDVHTALPDQKALFTSEVDIGLKKLASFHGNGNLNRNWHRLKIALNNAARSAFTKRIISLNKP</sequence>
<dbReference type="VEuPathDB" id="FungiDB:RhiirA1_474087"/>
<comment type="caution">
    <text evidence="1">The sequence shown here is derived from an EMBL/GenBank/DDBJ whole genome shotgun (WGS) entry which is preliminary data.</text>
</comment>
<accession>A0A2I1H643</accession>
<evidence type="ECO:0000313" key="2">
    <source>
        <dbReference type="Proteomes" id="UP000234323"/>
    </source>
</evidence>
<reference evidence="1 2" key="1">
    <citation type="submission" date="2015-10" db="EMBL/GenBank/DDBJ databases">
        <title>Genome analyses suggest a sexual origin of heterokaryosis in a supposedly ancient asexual fungus.</title>
        <authorList>
            <person name="Ropars J."/>
            <person name="Sedzielewska K."/>
            <person name="Noel J."/>
            <person name="Charron P."/>
            <person name="Farinelli L."/>
            <person name="Marton T."/>
            <person name="Kruger M."/>
            <person name="Pelin A."/>
            <person name="Brachmann A."/>
            <person name="Corradi N."/>
        </authorList>
    </citation>
    <scope>NUCLEOTIDE SEQUENCE [LARGE SCALE GENOMIC DNA]</scope>
    <source>
        <strain evidence="1 2">A4</strain>
    </source>
</reference>
<organism evidence="1 2">
    <name type="scientific">Rhizophagus irregularis</name>
    <dbReference type="NCBI Taxonomy" id="588596"/>
    <lineage>
        <taxon>Eukaryota</taxon>
        <taxon>Fungi</taxon>
        <taxon>Fungi incertae sedis</taxon>
        <taxon>Mucoromycota</taxon>
        <taxon>Glomeromycotina</taxon>
        <taxon>Glomeromycetes</taxon>
        <taxon>Glomerales</taxon>
        <taxon>Glomeraceae</taxon>
        <taxon>Rhizophagus</taxon>
    </lineage>
</organism>
<dbReference type="Proteomes" id="UP000234323">
    <property type="component" value="Unassembled WGS sequence"/>
</dbReference>
<name>A0A2I1H643_9GLOM</name>
<keyword evidence="2" id="KW-1185">Reference proteome</keyword>
<gene>
    <name evidence="1" type="ORF">RhiirA4_473113</name>
</gene>